<organism evidence="5 7">
    <name type="scientific">Didymodactylos carnosus</name>
    <dbReference type="NCBI Taxonomy" id="1234261"/>
    <lineage>
        <taxon>Eukaryota</taxon>
        <taxon>Metazoa</taxon>
        <taxon>Spiralia</taxon>
        <taxon>Gnathifera</taxon>
        <taxon>Rotifera</taxon>
        <taxon>Eurotatoria</taxon>
        <taxon>Bdelloidea</taxon>
        <taxon>Philodinida</taxon>
        <taxon>Philodinidae</taxon>
        <taxon>Didymodactylos</taxon>
    </lineage>
</organism>
<dbReference type="OrthoDB" id="8250698at2759"/>
<dbReference type="Pfam" id="PF18085">
    <property type="entry name" value="Mak_N_cap"/>
    <property type="match status" value="1"/>
</dbReference>
<evidence type="ECO:0000313" key="6">
    <source>
        <dbReference type="EMBL" id="CAF3963820.1"/>
    </source>
</evidence>
<keyword evidence="3" id="KW-0067">ATP-binding</keyword>
<dbReference type="GO" id="GO:0016740">
    <property type="term" value="F:transferase activity"/>
    <property type="evidence" value="ECO:0007669"/>
    <property type="project" value="UniProtKB-KW"/>
</dbReference>
<dbReference type="EMBL" id="CAJNOQ010008517">
    <property type="protein sequence ID" value="CAF1199190.1"/>
    <property type="molecule type" value="Genomic_DNA"/>
</dbReference>
<evidence type="ECO:0000256" key="3">
    <source>
        <dbReference type="ARBA" id="ARBA00022840"/>
    </source>
</evidence>
<feature type="domain" description="Maltokinase N-terminal cap" evidence="4">
    <location>
        <begin position="36"/>
        <end position="128"/>
    </location>
</feature>
<name>A0A814WBM1_9BILA</name>
<proteinExistence type="predicted"/>
<accession>A0A814WBM1</accession>
<dbReference type="InterPro" id="IPR011009">
    <property type="entry name" value="Kinase-like_dom_sf"/>
</dbReference>
<evidence type="ECO:0000256" key="1">
    <source>
        <dbReference type="ARBA" id="ARBA00022679"/>
    </source>
</evidence>
<dbReference type="SUPFAM" id="SSF56112">
    <property type="entry name" value="Protein kinase-like (PK-like)"/>
    <property type="match status" value="1"/>
</dbReference>
<dbReference type="GO" id="GO:0005524">
    <property type="term" value="F:ATP binding"/>
    <property type="evidence" value="ECO:0007669"/>
    <property type="project" value="UniProtKB-KW"/>
</dbReference>
<sequence length="555" mass="64638">MNSSEQLSVIKLRQWKDIVEDKQILEKLQNEIFPNYMMKMRWFGGKGRGLKSIQMIDYAIIHCTALDDGYLLLLEVSFDDNTLDIYHLPIAFSQMGVCSELRKNCSQSIISLINIDNEEGFLYDALYDHRSQQALITNLANNCRIKQKNGELVFISTPDLKSYVLKQLNSRSKTSMIEESNTSIIYDKHFFLKIYRKVGRDINSDVEMNQFLNEETTFRHIPRYIGSIQYKFDKETVVLGMIQEYIPSISDGWVYILGQLNDFSRNVLSLEDIASVNIELKGSLINPLVYEEISEDLKKLFDKSTSELINLLGHRTGQMHHALSSNNQLSSFNPEEYSPDYQHSLFTSIESLIETVFQTLQKNLRKIPQNIHEEVKEMLSMKSELMTMLKRISSREINVTKIRIHGDYHLAQILFTGNDFLIVDFEGEPTAHFNQRRLKYSPLKDVASMIRSFHYAAYWSLFSNTQRRSEDINTLIPFIEIWFHYISAFFIKSYLDTTSGAPFIPNNNQDIQILLETFLLEKAISELNYELNYRLDWILIPLRGIKSVINKNKFG</sequence>
<protein>
    <recommendedName>
        <fullName evidence="4">Maltokinase N-terminal cap domain-containing protein</fullName>
    </recommendedName>
</protein>
<dbReference type="Proteomes" id="UP000663829">
    <property type="component" value="Unassembled WGS sequence"/>
</dbReference>
<evidence type="ECO:0000313" key="7">
    <source>
        <dbReference type="Proteomes" id="UP000663829"/>
    </source>
</evidence>
<evidence type="ECO:0000259" key="4">
    <source>
        <dbReference type="Pfam" id="PF18085"/>
    </source>
</evidence>
<dbReference type="InterPro" id="IPR012811">
    <property type="entry name" value="TreS_maltokin_C_dom"/>
</dbReference>
<dbReference type="NCBIfam" id="TIGR02457">
    <property type="entry name" value="TreS_Cterm"/>
    <property type="match status" value="1"/>
</dbReference>
<evidence type="ECO:0000313" key="5">
    <source>
        <dbReference type="EMBL" id="CAF1199190.1"/>
    </source>
</evidence>
<keyword evidence="2" id="KW-0547">Nucleotide-binding</keyword>
<evidence type="ECO:0000256" key="2">
    <source>
        <dbReference type="ARBA" id="ARBA00022741"/>
    </source>
</evidence>
<dbReference type="AlphaFoldDB" id="A0A814WBM1"/>
<keyword evidence="1" id="KW-0808">Transferase</keyword>
<dbReference type="Gene3D" id="3.90.1200.10">
    <property type="match status" value="1"/>
</dbReference>
<comment type="caution">
    <text evidence="5">The sequence shown here is derived from an EMBL/GenBank/DDBJ whole genome shotgun (WGS) entry which is preliminary data.</text>
</comment>
<dbReference type="Proteomes" id="UP000681722">
    <property type="component" value="Unassembled WGS sequence"/>
</dbReference>
<dbReference type="EMBL" id="CAJOBC010008518">
    <property type="protein sequence ID" value="CAF3963820.1"/>
    <property type="molecule type" value="Genomic_DNA"/>
</dbReference>
<gene>
    <name evidence="5" type="ORF">GPM918_LOCUS23630</name>
    <name evidence="6" type="ORF">SRO942_LOCUS23629</name>
</gene>
<dbReference type="InterPro" id="IPR040999">
    <property type="entry name" value="Mak_N_cap"/>
</dbReference>
<reference evidence="5" key="1">
    <citation type="submission" date="2021-02" db="EMBL/GenBank/DDBJ databases">
        <authorList>
            <person name="Nowell W R."/>
        </authorList>
    </citation>
    <scope>NUCLEOTIDE SEQUENCE</scope>
</reference>
<keyword evidence="7" id="KW-1185">Reference proteome</keyword>